<organism evidence="4 5">
    <name type="scientific">Kingdonia uniflora</name>
    <dbReference type="NCBI Taxonomy" id="39325"/>
    <lineage>
        <taxon>Eukaryota</taxon>
        <taxon>Viridiplantae</taxon>
        <taxon>Streptophyta</taxon>
        <taxon>Embryophyta</taxon>
        <taxon>Tracheophyta</taxon>
        <taxon>Spermatophyta</taxon>
        <taxon>Magnoliopsida</taxon>
        <taxon>Ranunculales</taxon>
        <taxon>Circaeasteraceae</taxon>
        <taxon>Kingdonia</taxon>
    </lineage>
</organism>
<dbReference type="PANTHER" id="PTHR33147">
    <property type="entry name" value="DEFENSIN-LIKE PROTEIN 1"/>
    <property type="match status" value="1"/>
</dbReference>
<name>A0A7J7P5B8_9MAGN</name>
<feature type="domain" description="Knottins-like" evidence="3">
    <location>
        <begin position="13"/>
        <end position="58"/>
    </location>
</feature>
<keyword evidence="1" id="KW-0732">Signal</keyword>
<protein>
    <recommendedName>
        <fullName evidence="3">Knottins-like domain-containing protein</fullName>
    </recommendedName>
</protein>
<dbReference type="AlphaFoldDB" id="A0A7J7P5B8"/>
<sequence>MPPPPPRSLPKRTCESQSHRFKGTCWIYRNCVTVCKTEGFTGGKCLGIWRKCFCTKPC</sequence>
<dbReference type="PROSITE" id="PS00940">
    <property type="entry name" value="GAMMA_THIONIN"/>
    <property type="match status" value="1"/>
</dbReference>
<gene>
    <name evidence="4" type="ORF">GIB67_006291</name>
</gene>
<dbReference type="Proteomes" id="UP000541444">
    <property type="component" value="Unassembled WGS sequence"/>
</dbReference>
<proteinExistence type="predicted"/>
<dbReference type="InterPro" id="IPR008176">
    <property type="entry name" value="Defensin_plant"/>
</dbReference>
<evidence type="ECO:0000256" key="1">
    <source>
        <dbReference type="ARBA" id="ARBA00022729"/>
    </source>
</evidence>
<dbReference type="EMBL" id="JACGCM010000252">
    <property type="protein sequence ID" value="KAF6174639.1"/>
    <property type="molecule type" value="Genomic_DNA"/>
</dbReference>
<dbReference type="InterPro" id="IPR003614">
    <property type="entry name" value="Knottins"/>
</dbReference>
<dbReference type="SMART" id="SM00505">
    <property type="entry name" value="Knot1"/>
    <property type="match status" value="1"/>
</dbReference>
<dbReference type="Gene3D" id="3.30.30.10">
    <property type="entry name" value="Knottin, scorpion toxin-like"/>
    <property type="match status" value="1"/>
</dbReference>
<keyword evidence="2" id="KW-1015">Disulfide bond</keyword>
<dbReference type="SUPFAM" id="SSF57095">
    <property type="entry name" value="Scorpion toxin-like"/>
    <property type="match status" value="1"/>
</dbReference>
<reference evidence="4 5" key="1">
    <citation type="journal article" date="2020" name="IScience">
        <title>Genome Sequencing of the Endangered Kingdonia uniflora (Circaeasteraceae, Ranunculales) Reveals Potential Mechanisms of Evolutionary Specialization.</title>
        <authorList>
            <person name="Sun Y."/>
            <person name="Deng T."/>
            <person name="Zhang A."/>
            <person name="Moore M.J."/>
            <person name="Landis J.B."/>
            <person name="Lin N."/>
            <person name="Zhang H."/>
            <person name="Zhang X."/>
            <person name="Huang J."/>
            <person name="Zhang X."/>
            <person name="Sun H."/>
            <person name="Wang H."/>
        </authorList>
    </citation>
    <scope>NUCLEOTIDE SEQUENCE [LARGE SCALE GENOMIC DNA]</scope>
    <source>
        <strain evidence="4">TB1705</strain>
        <tissue evidence="4">Leaf</tissue>
    </source>
</reference>
<dbReference type="InterPro" id="IPR036574">
    <property type="entry name" value="Scorpion_toxin-like_sf"/>
</dbReference>
<evidence type="ECO:0000313" key="5">
    <source>
        <dbReference type="Proteomes" id="UP000541444"/>
    </source>
</evidence>
<evidence type="ECO:0000313" key="4">
    <source>
        <dbReference type="EMBL" id="KAF6174639.1"/>
    </source>
</evidence>
<dbReference type="PRINTS" id="PR00288">
    <property type="entry name" value="PUROTHIONIN"/>
</dbReference>
<dbReference type="Pfam" id="PF00304">
    <property type="entry name" value="Gamma-thionin"/>
    <property type="match status" value="1"/>
</dbReference>
<keyword evidence="5" id="KW-1185">Reference proteome</keyword>
<accession>A0A7J7P5B8</accession>
<evidence type="ECO:0000259" key="3">
    <source>
        <dbReference type="SMART" id="SM00505"/>
    </source>
</evidence>
<dbReference type="OrthoDB" id="683455at2759"/>
<dbReference type="GO" id="GO:0006952">
    <property type="term" value="P:defense response"/>
    <property type="evidence" value="ECO:0007669"/>
    <property type="project" value="InterPro"/>
</dbReference>
<evidence type="ECO:0000256" key="2">
    <source>
        <dbReference type="ARBA" id="ARBA00023157"/>
    </source>
</evidence>
<dbReference type="PANTHER" id="PTHR33147:SF39">
    <property type="entry name" value="DRO1 PROTEIN-RELATED"/>
    <property type="match status" value="1"/>
</dbReference>
<comment type="caution">
    <text evidence="4">The sequence shown here is derived from an EMBL/GenBank/DDBJ whole genome shotgun (WGS) entry which is preliminary data.</text>
</comment>
<dbReference type="CDD" id="cd00107">
    <property type="entry name" value="Knot1"/>
    <property type="match status" value="1"/>
</dbReference>